<name>A0A1R3JUS5_9ROSI</name>
<evidence type="ECO:0000259" key="1">
    <source>
        <dbReference type="PROSITE" id="PS50181"/>
    </source>
</evidence>
<gene>
    <name evidence="2" type="ORF">COLO4_13818</name>
</gene>
<organism evidence="2 3">
    <name type="scientific">Corchorus olitorius</name>
    <dbReference type="NCBI Taxonomy" id="93759"/>
    <lineage>
        <taxon>Eukaryota</taxon>
        <taxon>Viridiplantae</taxon>
        <taxon>Streptophyta</taxon>
        <taxon>Embryophyta</taxon>
        <taxon>Tracheophyta</taxon>
        <taxon>Spermatophyta</taxon>
        <taxon>Magnoliopsida</taxon>
        <taxon>eudicotyledons</taxon>
        <taxon>Gunneridae</taxon>
        <taxon>Pentapetalae</taxon>
        <taxon>rosids</taxon>
        <taxon>malvids</taxon>
        <taxon>Malvales</taxon>
        <taxon>Malvaceae</taxon>
        <taxon>Grewioideae</taxon>
        <taxon>Apeibeae</taxon>
        <taxon>Corchorus</taxon>
    </lineage>
</organism>
<dbReference type="InterPro" id="IPR001810">
    <property type="entry name" value="F-box_dom"/>
</dbReference>
<accession>A0A1R3JUS5</accession>
<dbReference type="Proteomes" id="UP000187203">
    <property type="component" value="Unassembled WGS sequence"/>
</dbReference>
<protein>
    <recommendedName>
        <fullName evidence="1">F-box domain-containing protein</fullName>
    </recommendedName>
</protein>
<dbReference type="AlphaFoldDB" id="A0A1R3JUS5"/>
<dbReference type="EMBL" id="AWUE01015329">
    <property type="protein sequence ID" value="OMO98540.1"/>
    <property type="molecule type" value="Genomic_DNA"/>
</dbReference>
<dbReference type="SUPFAM" id="SSF81383">
    <property type="entry name" value="F-box domain"/>
    <property type="match status" value="1"/>
</dbReference>
<dbReference type="Pfam" id="PF00646">
    <property type="entry name" value="F-box"/>
    <property type="match status" value="1"/>
</dbReference>
<dbReference type="Gene3D" id="1.20.1280.50">
    <property type="match status" value="1"/>
</dbReference>
<dbReference type="InterPro" id="IPR036047">
    <property type="entry name" value="F-box-like_dom_sf"/>
</dbReference>
<dbReference type="PANTHER" id="PTHR34145">
    <property type="entry name" value="OS02G0105600 PROTEIN"/>
    <property type="match status" value="1"/>
</dbReference>
<feature type="domain" description="F-box" evidence="1">
    <location>
        <begin position="25"/>
        <end position="61"/>
    </location>
</feature>
<proteinExistence type="predicted"/>
<keyword evidence="3" id="KW-1185">Reference proteome</keyword>
<evidence type="ECO:0000313" key="3">
    <source>
        <dbReference type="Proteomes" id="UP000187203"/>
    </source>
</evidence>
<dbReference type="InterPro" id="IPR053772">
    <property type="entry name" value="At1g61320/At1g61330-like"/>
</dbReference>
<dbReference type="InterPro" id="IPR006566">
    <property type="entry name" value="FBD"/>
</dbReference>
<dbReference type="OrthoDB" id="613853at2759"/>
<comment type="caution">
    <text evidence="2">The sequence shown here is derived from an EMBL/GenBank/DDBJ whole genome shotgun (WGS) entry which is preliminary data.</text>
</comment>
<evidence type="ECO:0000313" key="2">
    <source>
        <dbReference type="EMBL" id="OMO98540.1"/>
    </source>
</evidence>
<sequence>MAKFARKLTPHSFNKQKGELHDADGDRISALPDEVLVAILSRIPMEEAVRSSVLSRRWKKLWTLCSRLDLDASKRLLKLLKQRKAVIEREMNSEKIWVRICKNLSHMERIDYINWVNHILESCSHNNNLQAMDEFKVRFDLNDSYRDDIDGWVRFAFERKVKRFELFLSNEMLESIFPKENRYHVSDQVVENFISNCPFLESLCVVASESLIHPRVAGPKIEISFDNIPNLVELYIGMEELPYLARKYLPLLPTSNCFSQLQKLALGIRYPNFKACPCLIRLALELHYICGRRKAKKPKKCPHHSLKLVEVNGFVGTGIDIELCGYLIKNAIMLDKIIINPCHLLYKGTEDETDPDLVQGQKAARQCAERFRIARVELDSNFSNLFLCPKERKEEEHYYADYSKLDDMGMGSMFLISLISFS</sequence>
<reference evidence="3" key="1">
    <citation type="submission" date="2013-09" db="EMBL/GenBank/DDBJ databases">
        <title>Corchorus olitorius genome sequencing.</title>
        <authorList>
            <person name="Alam M."/>
            <person name="Haque M.S."/>
            <person name="Islam M.S."/>
            <person name="Emdad E.M."/>
            <person name="Islam M.M."/>
            <person name="Ahmed B."/>
            <person name="Halim A."/>
            <person name="Hossen Q.M.M."/>
            <person name="Hossain M.Z."/>
            <person name="Ahmed R."/>
            <person name="Khan M.M."/>
            <person name="Islam R."/>
            <person name="Rashid M.M."/>
            <person name="Khan S.A."/>
            <person name="Rahman M.S."/>
            <person name="Alam M."/>
            <person name="Yahiya A.S."/>
            <person name="Khan M.S."/>
            <person name="Azam M.S."/>
            <person name="Haque T."/>
            <person name="Lashkar M.Z.H."/>
            <person name="Akhand A.I."/>
            <person name="Morshed G."/>
            <person name="Roy S."/>
            <person name="Uddin K.S."/>
            <person name="Rabeya T."/>
            <person name="Hossain A.S."/>
            <person name="Chowdhury A."/>
            <person name="Snigdha A.R."/>
            <person name="Mortoza M.S."/>
            <person name="Matin S.A."/>
            <person name="Hoque S.M.E."/>
            <person name="Islam M.K."/>
            <person name="Roy D.K."/>
            <person name="Haider R."/>
            <person name="Moosa M.M."/>
            <person name="Elias S.M."/>
            <person name="Hasan A.M."/>
            <person name="Jahan S."/>
            <person name="Shafiuddin M."/>
            <person name="Mahmood N."/>
            <person name="Shommy N.S."/>
        </authorList>
    </citation>
    <scope>NUCLEOTIDE SEQUENCE [LARGE SCALE GENOMIC DNA]</scope>
    <source>
        <strain evidence="3">cv. O-4</strain>
    </source>
</reference>
<dbReference type="PROSITE" id="PS50181">
    <property type="entry name" value="FBOX"/>
    <property type="match status" value="1"/>
</dbReference>
<dbReference type="InterPro" id="IPR053781">
    <property type="entry name" value="F-box_AtFBL13-like"/>
</dbReference>
<dbReference type="CDD" id="cd22160">
    <property type="entry name" value="F-box_AtFBL13-like"/>
    <property type="match status" value="1"/>
</dbReference>
<dbReference type="PANTHER" id="PTHR34145:SF68">
    <property type="entry name" value="FBD DOMAIN-CONTAINING PROTEIN"/>
    <property type="match status" value="1"/>
</dbReference>
<dbReference type="Pfam" id="PF08387">
    <property type="entry name" value="FBD"/>
    <property type="match status" value="1"/>
</dbReference>
<dbReference type="STRING" id="93759.A0A1R3JUS5"/>